<name>A0A061RIB7_9CHLO</name>
<dbReference type="InterPro" id="IPR007248">
    <property type="entry name" value="Mpv17_PMP22"/>
</dbReference>
<evidence type="ECO:0000256" key="2">
    <source>
        <dbReference type="ARBA" id="ARBA00006824"/>
    </source>
</evidence>
<dbReference type="GO" id="GO:0016020">
    <property type="term" value="C:membrane"/>
    <property type="evidence" value="ECO:0007669"/>
    <property type="project" value="UniProtKB-SubCell"/>
</dbReference>
<evidence type="ECO:0000256" key="5">
    <source>
        <dbReference type="ARBA" id="ARBA00023136"/>
    </source>
</evidence>
<evidence type="ECO:0000256" key="3">
    <source>
        <dbReference type="ARBA" id="ARBA00022692"/>
    </source>
</evidence>
<protein>
    <submittedName>
        <fullName evidence="6">Protein Mpv17</fullName>
    </submittedName>
</protein>
<dbReference type="GO" id="GO:0005737">
    <property type="term" value="C:cytoplasm"/>
    <property type="evidence" value="ECO:0007669"/>
    <property type="project" value="TreeGrafter"/>
</dbReference>
<dbReference type="PANTHER" id="PTHR11266">
    <property type="entry name" value="PEROXISOMAL MEMBRANE PROTEIN 2, PXMP2 MPV17"/>
    <property type="match status" value="1"/>
</dbReference>
<organism evidence="6">
    <name type="scientific">Tetraselmis sp. GSL018</name>
    <dbReference type="NCBI Taxonomy" id="582737"/>
    <lineage>
        <taxon>Eukaryota</taxon>
        <taxon>Viridiplantae</taxon>
        <taxon>Chlorophyta</taxon>
        <taxon>core chlorophytes</taxon>
        <taxon>Chlorodendrophyceae</taxon>
        <taxon>Chlorodendrales</taxon>
        <taxon>Chlorodendraceae</taxon>
        <taxon>Tetraselmis</taxon>
    </lineage>
</organism>
<accession>A0A061RIB7</accession>
<gene>
    <name evidence="6" type="primary">MPV17</name>
    <name evidence="6" type="ORF">TSPGSL018_4566</name>
</gene>
<dbReference type="AlphaFoldDB" id="A0A061RIB7"/>
<keyword evidence="4" id="KW-1133">Transmembrane helix</keyword>
<proteinExistence type="inferred from homology"/>
<dbReference type="EMBL" id="GBEZ01015955">
    <property type="protein sequence ID" value="JAC70251.1"/>
    <property type="molecule type" value="Transcribed_RNA"/>
</dbReference>
<evidence type="ECO:0000313" key="6">
    <source>
        <dbReference type="EMBL" id="JAC70251.1"/>
    </source>
</evidence>
<evidence type="ECO:0000256" key="1">
    <source>
        <dbReference type="ARBA" id="ARBA00004141"/>
    </source>
</evidence>
<reference evidence="6" key="1">
    <citation type="submission" date="2014-05" db="EMBL/GenBank/DDBJ databases">
        <title>The transcriptome of the halophilic microalga Tetraselmis sp. GSL018 isolated from the Great Salt Lake, Utah.</title>
        <authorList>
            <person name="Jinkerson R.E."/>
            <person name="D'Adamo S."/>
            <person name="Posewitz M.C."/>
        </authorList>
    </citation>
    <scope>NUCLEOTIDE SEQUENCE</scope>
    <source>
        <strain evidence="6">GSL018</strain>
    </source>
</reference>
<dbReference type="PANTHER" id="PTHR11266:SF121">
    <property type="entry name" value="OS09G0315000 PROTEIN"/>
    <property type="match status" value="1"/>
</dbReference>
<feature type="non-terminal residue" evidence="6">
    <location>
        <position position="417"/>
    </location>
</feature>
<comment type="similarity">
    <text evidence="2">Belongs to the peroxisomal membrane protein PXMP2/4 family.</text>
</comment>
<sequence length="417" mass="46375">MNFIGYQETTCCRTPQGTCRGNALNLRASKQHTRAIVRLKGRVKYLRGNGIVSRPAYERERTSRARLAVDALSSESVVERTSSLYRSANHWAEKNRNAITAAINGTVVALIVAGATYKAVEVDLDYARGWTLMEFMLRTARDDFVMYQHSASLHPFITKACTSGVAYSLGDFAAQTFQGRTVFTVDLKRSLRSGIAGFFIHGPLCHLWIEWMEAHLSFGGAWYSTFAKVIADQTVWSIFLNTMYTSTILALQGTRPPKIAEEVRLTWWPALSSGWRFWPFVHTVSFSPYVPAELKLLFIDTMEIVWVTILASVVNRKDEEKVPQVSCTIEPGIEASVPYATIEMAKEGLHQPTAISPDGEESNILLSTIDVDELQSMKLAADLRWEEEGALAARPGRGPPNGLRPALLAGDFAAQTF</sequence>
<keyword evidence="3" id="KW-0812">Transmembrane</keyword>
<comment type="subcellular location">
    <subcellularLocation>
        <location evidence="1">Membrane</location>
        <topology evidence="1">Multi-pass membrane protein</topology>
    </subcellularLocation>
</comment>
<keyword evidence="5" id="KW-0472">Membrane</keyword>
<evidence type="ECO:0000256" key="4">
    <source>
        <dbReference type="ARBA" id="ARBA00022989"/>
    </source>
</evidence>
<dbReference type="Pfam" id="PF04117">
    <property type="entry name" value="Mpv17_PMP22"/>
    <property type="match status" value="1"/>
</dbReference>